<evidence type="ECO:0000313" key="4">
    <source>
        <dbReference type="EMBL" id="GFR90859.1"/>
    </source>
</evidence>
<dbReference type="Pfam" id="PF02646">
    <property type="entry name" value="RmuC"/>
    <property type="match status" value="1"/>
</dbReference>
<sequence>MEEIEKKYISKVLYESTYSELKEKQKEIITLNQNISQHTEKSRYLEVRVSEHKKEITELKNQMKLEFKNLSNQIFEDKSKKFLELNEKKVFDILNPLKERIQDFEKKVEDTYKEETRERASLKEHLKQITDLNQKLSQDTEDLTKALKGDKKLQGNWGEVQLEQILKYAGLEKEIHYYAQKSFETEEGQRALPDFVVNLPEDKNLVIDSKVSLVAYEKYFNEEDEEKKKVYLRTHIANMKTHMLGLASKNYQALYGINAPDYVMMFVPIEPALYTVLKAQPSFWQSTLENNIVPVSTSTLLATLRTISFIWKQENQKNNVIKIAKESGKLYDKLSDFIEDLIRLGKKLDGVKIDHTKAMNKLYTSTKKGETIIGRIERLKKLGANTTKSLPQSLPNRIDE</sequence>
<evidence type="ECO:0000256" key="1">
    <source>
        <dbReference type="ARBA" id="ARBA00023054"/>
    </source>
</evidence>
<dbReference type="Proteomes" id="UP000762676">
    <property type="component" value="Unassembled WGS sequence"/>
</dbReference>
<reference evidence="4 5" key="1">
    <citation type="journal article" date="2021" name="Elife">
        <title>Chloroplast acquisition without the gene transfer in kleptoplastic sea slugs, Plakobranchus ocellatus.</title>
        <authorList>
            <person name="Maeda T."/>
            <person name="Takahashi S."/>
            <person name="Yoshida T."/>
            <person name="Shimamura S."/>
            <person name="Takaki Y."/>
            <person name="Nagai Y."/>
            <person name="Toyoda A."/>
            <person name="Suzuki Y."/>
            <person name="Arimoto A."/>
            <person name="Ishii H."/>
            <person name="Satoh N."/>
            <person name="Nishiyama T."/>
            <person name="Hasebe M."/>
            <person name="Maruyama T."/>
            <person name="Minagawa J."/>
            <person name="Obokata J."/>
            <person name="Shigenobu S."/>
        </authorList>
    </citation>
    <scope>NUCLEOTIDE SEQUENCE [LARGE SCALE GENOMIC DNA]</scope>
</reference>
<dbReference type="EMBL" id="BMAT01005311">
    <property type="protein sequence ID" value="GFR90859.1"/>
    <property type="molecule type" value="Genomic_DNA"/>
</dbReference>
<name>A0AAV4GZI2_9GAST</name>
<accession>A0AAV4GZI2</accession>
<dbReference type="PANTHER" id="PTHR30563:SF0">
    <property type="entry name" value="DNA RECOMBINATION PROTEIN RMUC"/>
    <property type="match status" value="1"/>
</dbReference>
<evidence type="ECO:0000256" key="2">
    <source>
        <dbReference type="ARBA" id="ARBA00023172"/>
    </source>
</evidence>
<feature type="coiled-coil region" evidence="3">
    <location>
        <begin position="105"/>
        <end position="146"/>
    </location>
</feature>
<dbReference type="PANTHER" id="PTHR30563">
    <property type="entry name" value="DNA RECOMBINATION PROTEIN RMUC"/>
    <property type="match status" value="1"/>
</dbReference>
<gene>
    <name evidence="4" type="ORF">ElyMa_002578300</name>
</gene>
<organism evidence="4 5">
    <name type="scientific">Elysia marginata</name>
    <dbReference type="NCBI Taxonomy" id="1093978"/>
    <lineage>
        <taxon>Eukaryota</taxon>
        <taxon>Metazoa</taxon>
        <taxon>Spiralia</taxon>
        <taxon>Lophotrochozoa</taxon>
        <taxon>Mollusca</taxon>
        <taxon>Gastropoda</taxon>
        <taxon>Heterobranchia</taxon>
        <taxon>Euthyneura</taxon>
        <taxon>Panpulmonata</taxon>
        <taxon>Sacoglossa</taxon>
        <taxon>Placobranchoidea</taxon>
        <taxon>Plakobranchidae</taxon>
        <taxon>Elysia</taxon>
    </lineage>
</organism>
<dbReference type="InterPro" id="IPR003798">
    <property type="entry name" value="DNA_recombination_RmuC"/>
</dbReference>
<dbReference type="AlphaFoldDB" id="A0AAV4GZI2"/>
<keyword evidence="1 3" id="KW-0175">Coiled coil</keyword>
<comment type="caution">
    <text evidence="4">The sequence shown here is derived from an EMBL/GenBank/DDBJ whole genome shotgun (WGS) entry which is preliminary data.</text>
</comment>
<keyword evidence="5" id="KW-1185">Reference proteome</keyword>
<feature type="coiled-coil region" evidence="3">
    <location>
        <begin position="14"/>
        <end position="73"/>
    </location>
</feature>
<evidence type="ECO:0000313" key="5">
    <source>
        <dbReference type="Proteomes" id="UP000762676"/>
    </source>
</evidence>
<proteinExistence type="predicted"/>
<protein>
    <submittedName>
        <fullName evidence="4">DNA recombination protein RmuC</fullName>
    </submittedName>
</protein>
<keyword evidence="2" id="KW-0233">DNA recombination</keyword>
<dbReference type="GO" id="GO:0006310">
    <property type="term" value="P:DNA recombination"/>
    <property type="evidence" value="ECO:0007669"/>
    <property type="project" value="UniProtKB-KW"/>
</dbReference>
<evidence type="ECO:0000256" key="3">
    <source>
        <dbReference type="SAM" id="Coils"/>
    </source>
</evidence>